<dbReference type="InterPro" id="IPR010982">
    <property type="entry name" value="Lambda_DNA-bd_dom_sf"/>
</dbReference>
<evidence type="ECO:0000256" key="1">
    <source>
        <dbReference type="SAM" id="MobiDB-lite"/>
    </source>
</evidence>
<protein>
    <recommendedName>
        <fullName evidence="2">HTH cro/C1-type domain-containing protein</fullName>
    </recommendedName>
</protein>
<comment type="caution">
    <text evidence="3">The sequence shown here is derived from an EMBL/GenBank/DDBJ whole genome shotgun (WGS) entry which is preliminary data.</text>
</comment>
<evidence type="ECO:0000259" key="2">
    <source>
        <dbReference type="PROSITE" id="PS50943"/>
    </source>
</evidence>
<feature type="region of interest" description="Disordered" evidence="1">
    <location>
        <begin position="92"/>
        <end position="114"/>
    </location>
</feature>
<dbReference type="PROSITE" id="PS50943">
    <property type="entry name" value="HTH_CROC1"/>
    <property type="match status" value="1"/>
</dbReference>
<sequence>MPASFTPSSSVAESIQNLGLNIRQARIRRSISMQSLSEMANTSRSTIQKVEQGDTGVSMGIYASVLHALGLLGNIREAAALANDPEGQQLALESLPKRVSSKRGSRTMRKTSRY</sequence>
<dbReference type="SUPFAM" id="SSF47413">
    <property type="entry name" value="lambda repressor-like DNA-binding domains"/>
    <property type="match status" value="1"/>
</dbReference>
<proteinExistence type="predicted"/>
<dbReference type="InterPro" id="IPR001387">
    <property type="entry name" value="Cro/C1-type_HTH"/>
</dbReference>
<evidence type="ECO:0000313" key="4">
    <source>
        <dbReference type="Proteomes" id="UP001065047"/>
    </source>
</evidence>
<dbReference type="Gene3D" id="1.10.260.40">
    <property type="entry name" value="lambda repressor-like DNA-binding domains"/>
    <property type="match status" value="1"/>
</dbReference>
<feature type="compositionally biased region" description="Basic residues" evidence="1">
    <location>
        <begin position="99"/>
        <end position="114"/>
    </location>
</feature>
<organism evidence="3 4">
    <name type="scientific">Acetobacter malorum DSM 14337</name>
    <dbReference type="NCBI Taxonomy" id="1307910"/>
    <lineage>
        <taxon>Bacteria</taxon>
        <taxon>Pseudomonadati</taxon>
        <taxon>Pseudomonadota</taxon>
        <taxon>Alphaproteobacteria</taxon>
        <taxon>Acetobacterales</taxon>
        <taxon>Acetobacteraceae</taxon>
        <taxon>Acetobacter</taxon>
    </lineage>
</organism>
<dbReference type="Pfam" id="PF01381">
    <property type="entry name" value="HTH_3"/>
    <property type="match status" value="1"/>
</dbReference>
<gene>
    <name evidence="3" type="ORF">AA14337_3355</name>
</gene>
<dbReference type="SMART" id="SM00530">
    <property type="entry name" value="HTH_XRE"/>
    <property type="match status" value="1"/>
</dbReference>
<evidence type="ECO:0000313" key="3">
    <source>
        <dbReference type="EMBL" id="GBQ86564.1"/>
    </source>
</evidence>
<name>A0ABQ0Q136_9PROT</name>
<keyword evidence="4" id="KW-1185">Reference proteome</keyword>
<dbReference type="Proteomes" id="UP001065047">
    <property type="component" value="Unassembled WGS sequence"/>
</dbReference>
<feature type="domain" description="HTH cro/C1-type" evidence="2">
    <location>
        <begin position="22"/>
        <end position="75"/>
    </location>
</feature>
<accession>A0ABQ0Q136</accession>
<reference evidence="3" key="1">
    <citation type="submission" date="2013-04" db="EMBL/GenBank/DDBJ databases">
        <title>The genome sequencing project of 58 acetic acid bacteria.</title>
        <authorList>
            <person name="Okamoto-Kainuma A."/>
            <person name="Ishikawa M."/>
            <person name="Umino S."/>
            <person name="Koizumi Y."/>
            <person name="Shiwa Y."/>
            <person name="Yoshikawa H."/>
            <person name="Matsutani M."/>
            <person name="Matsushita K."/>
        </authorList>
    </citation>
    <scope>NUCLEOTIDE SEQUENCE</scope>
    <source>
        <strain evidence="3">DSM 14337</strain>
    </source>
</reference>
<dbReference type="CDD" id="cd00093">
    <property type="entry name" value="HTH_XRE"/>
    <property type="match status" value="1"/>
</dbReference>
<dbReference type="EMBL" id="BAPF01000059">
    <property type="protein sequence ID" value="GBQ86564.1"/>
    <property type="molecule type" value="Genomic_DNA"/>
</dbReference>